<dbReference type="Proteomes" id="UP000790347">
    <property type="component" value="Unassembled WGS sequence"/>
</dbReference>
<feature type="transmembrane region" description="Helical" evidence="1">
    <location>
        <begin position="120"/>
        <end position="140"/>
    </location>
</feature>
<protein>
    <submittedName>
        <fullName evidence="2">Uncharacterized protein</fullName>
    </submittedName>
</protein>
<feature type="transmembrane region" description="Helical" evidence="1">
    <location>
        <begin position="345"/>
        <end position="372"/>
    </location>
</feature>
<feature type="transmembrane region" description="Helical" evidence="1">
    <location>
        <begin position="193"/>
        <end position="214"/>
    </location>
</feature>
<accession>A0A922HNV5</accession>
<evidence type="ECO:0000256" key="1">
    <source>
        <dbReference type="SAM" id="Phobius"/>
    </source>
</evidence>
<feature type="transmembrane region" description="Helical" evidence="1">
    <location>
        <begin position="79"/>
        <end position="99"/>
    </location>
</feature>
<gene>
    <name evidence="2" type="ORF">DERF_012040</name>
</gene>
<feature type="transmembrane region" description="Helical" evidence="1">
    <location>
        <begin position="226"/>
        <end position="248"/>
    </location>
</feature>
<reference evidence="2" key="1">
    <citation type="submission" date="2013-05" db="EMBL/GenBank/DDBJ databases">
        <authorList>
            <person name="Yim A.K.Y."/>
            <person name="Chan T.F."/>
            <person name="Ji K.M."/>
            <person name="Liu X.Y."/>
            <person name="Zhou J.W."/>
            <person name="Li R.Q."/>
            <person name="Yang K.Y."/>
            <person name="Li J."/>
            <person name="Li M."/>
            <person name="Law P.T.W."/>
            <person name="Wu Y.L."/>
            <person name="Cai Z.L."/>
            <person name="Qin H."/>
            <person name="Bao Y."/>
            <person name="Leung R.K.K."/>
            <person name="Ng P.K.S."/>
            <person name="Zou J."/>
            <person name="Zhong X.J."/>
            <person name="Ran P.X."/>
            <person name="Zhong N.S."/>
            <person name="Liu Z.G."/>
            <person name="Tsui S.K.W."/>
        </authorList>
    </citation>
    <scope>NUCLEOTIDE SEQUENCE</scope>
    <source>
        <strain evidence="2">Derf</strain>
        <tissue evidence="2">Whole organism</tissue>
    </source>
</reference>
<comment type="caution">
    <text evidence="2">The sequence shown here is derived from an EMBL/GenBank/DDBJ whole genome shotgun (WGS) entry which is preliminary data.</text>
</comment>
<keyword evidence="1" id="KW-0472">Membrane</keyword>
<keyword evidence="1" id="KW-1133">Transmembrane helix</keyword>
<feature type="transmembrane region" description="Helical" evidence="1">
    <location>
        <begin position="254"/>
        <end position="278"/>
    </location>
</feature>
<feature type="transmembrane region" description="Helical" evidence="1">
    <location>
        <begin position="315"/>
        <end position="339"/>
    </location>
</feature>
<evidence type="ECO:0000313" key="3">
    <source>
        <dbReference type="Proteomes" id="UP000790347"/>
    </source>
</evidence>
<evidence type="ECO:0000313" key="2">
    <source>
        <dbReference type="EMBL" id="KAH9501180.1"/>
    </source>
</evidence>
<dbReference type="AlphaFoldDB" id="A0A922HNV5"/>
<keyword evidence="1" id="KW-0812">Transmembrane</keyword>
<name>A0A922HNV5_DERFA</name>
<organism evidence="2 3">
    <name type="scientific">Dermatophagoides farinae</name>
    <name type="common">American house dust mite</name>
    <dbReference type="NCBI Taxonomy" id="6954"/>
    <lineage>
        <taxon>Eukaryota</taxon>
        <taxon>Metazoa</taxon>
        <taxon>Ecdysozoa</taxon>
        <taxon>Arthropoda</taxon>
        <taxon>Chelicerata</taxon>
        <taxon>Arachnida</taxon>
        <taxon>Acari</taxon>
        <taxon>Acariformes</taxon>
        <taxon>Sarcoptiformes</taxon>
        <taxon>Astigmata</taxon>
        <taxon>Psoroptidia</taxon>
        <taxon>Analgoidea</taxon>
        <taxon>Pyroglyphidae</taxon>
        <taxon>Dermatophagoidinae</taxon>
        <taxon>Dermatophagoides</taxon>
    </lineage>
</organism>
<dbReference type="EMBL" id="ASGP02000006">
    <property type="protein sequence ID" value="KAH9501180.1"/>
    <property type="molecule type" value="Genomic_DNA"/>
</dbReference>
<sequence>MIEIFRKNFLSIRIISIGIVRMISPLLRLDGLNYMKRYFDMYNDPQRQCKQFDCDQISKQFRLSWIGQHHHEKCSICQVVSFIELILLICIIHPIVQMFQDDSNTFNNYLTANLFAITPVGRRILVLFIIMFVIQIQYYLHRLYYRNQTVSILNAVLFQQDRQQFHPPYRYRTRMAGKVAKDIAMMAIKMVNLFMFITILIIISMELLLVKFILENLNYFFAIFNRNILVSLNHAMWLMLMTFFWKLYEFFHVIYAQCCALFALCLLPYLMIFLINVWQTKQLLVNLSRVSIFQRLKRFQHFNTYNLKLIQWGNVYCETVTVFIFVNVSINCYIILFIMSGRSDLVYSLVLSTFACQQIVCIFGVHLLFAICNQNFHESSTRFLNLLARESSGQSRMKNLSLLLKLSNYGHAYHTENKYGFTYGKLQLISMREFVMFLLLYCQFVMFFFEYI</sequence>
<proteinExistence type="predicted"/>
<keyword evidence="3" id="KW-1185">Reference proteome</keyword>
<reference evidence="2" key="2">
    <citation type="journal article" date="2022" name="Res Sq">
        <title>Comparative Genomics Reveals Insights into the Divergent Evolution of Astigmatic Mites and Household Pest Adaptations.</title>
        <authorList>
            <person name="Xiong Q."/>
            <person name="Wan A.T.-Y."/>
            <person name="Liu X.-Y."/>
            <person name="Fung C.S.-H."/>
            <person name="Xiao X."/>
            <person name="Malainual N."/>
            <person name="Hou J."/>
            <person name="Wang L."/>
            <person name="Wang M."/>
            <person name="Yang K."/>
            <person name="Cui Y."/>
            <person name="Leung E."/>
            <person name="Nong W."/>
            <person name="Shin S.-K."/>
            <person name="Au S."/>
            <person name="Jeong K.Y."/>
            <person name="Chew F.T."/>
            <person name="Hui J."/>
            <person name="Leung T.F."/>
            <person name="Tungtrongchitr A."/>
            <person name="Zhong N."/>
            <person name="Liu Z."/>
            <person name="Tsui S."/>
        </authorList>
    </citation>
    <scope>NUCLEOTIDE SEQUENCE</scope>
    <source>
        <strain evidence="2">Derf</strain>
        <tissue evidence="2">Whole organism</tissue>
    </source>
</reference>
<feature type="transmembrane region" description="Helical" evidence="1">
    <location>
        <begin position="434"/>
        <end position="451"/>
    </location>
</feature>